<keyword evidence="13" id="KW-0902">Two-component regulatory system</keyword>
<dbReference type="NCBIfam" id="TIGR00229">
    <property type="entry name" value="sensory_box"/>
    <property type="match status" value="2"/>
</dbReference>
<evidence type="ECO:0000313" key="26">
    <source>
        <dbReference type="Proteomes" id="UP000596827"/>
    </source>
</evidence>
<dbReference type="InterPro" id="IPR001789">
    <property type="entry name" value="Sig_transdc_resp-reg_receiver"/>
</dbReference>
<sequence length="943" mass="103520">MVELDMDLTEPGDAPAEALIADGCMTEGDALRQELRTTWSEIESLRDELAASRAREALLAATLESTDDGIIAFRFGQPGYFYNRAFVKMWNLPPERMAGMGREEMTALQAAQVSEPDALVSHLQDYDPEAEHFSVVELKDGRILERFARPQRIDGRSVGRVINYRDVTQRDRVQQKLMFNHVVVESSGPMLWVDPATRAVLYANRAACELLGYRHKEIVLLTVADFDANFTAASIAPIERELRETRKPVSFHTRYIRKSGSEREVDATVSLAEDGDRAIYIVSFKDITEQRAAARENRRQRALLEGMFNSIPDNIVYKDVNGTYLGCNEAFAALVGCAPVDVVGRKAEDLFPPGLAASVEAKDREVMETQQKKAAEEWVTYPDGTEALLEIVRSPLRDGGGRMLGVLAVARNITHRKQQEQELRHAKEIAEEATRMKSDFLANMSHEIRTPMNAIIGLSHLVLKTELSARQRDYLQKVQSSGQHLLGIINDILDFSKVEAGKLTLEEAEFEMPDLLGKLADVVSDKCEAKGLDLVFDLAPDVPRKLLGDSLRIGQVLINYTNNAIKYTERGQVEVGVRVLERTAQGVVLHFRVADTGIGLTQDQMGRLFQSFSQADSSTTRRYGGTGLGLAIAKKLAGLMGGEVGVRSTFGAGSTFWFTARLRLVAAAQQPVAQPLDFTLTTSAAPLEAVTSARVLLVEDNEINQDVARELLQDAGFTVDVADNGRIGVDMALAGHYDLVLMDMQMPVMDGIEATRALREQARFANLPILAMTANALARDRDRCLDAGMNDFISKPIEPQQLQRAVRKWLRATVRPRAAAPAVDADGLPVVPGLDAALGLKRMMGKTALYESMLARYADGQRDVPVQLRAALAAGDTATAQRLAHTSKGVSATIGAMQVAAAAEALEHALRDGCETQRALALTDAFESQLRPLVEALTAARPR</sequence>
<dbReference type="PROSITE" id="PS50894">
    <property type="entry name" value="HPT"/>
    <property type="match status" value="1"/>
</dbReference>
<evidence type="ECO:0000313" key="25">
    <source>
        <dbReference type="EMBL" id="MBC5766299.1"/>
    </source>
</evidence>
<protein>
    <recommendedName>
        <fullName evidence="17">Virulence sensor protein BvgS</fullName>
        <ecNumber evidence="3">2.7.13.3</ecNumber>
    </recommendedName>
</protein>
<reference evidence="25" key="1">
    <citation type="submission" date="2020-08" db="EMBL/GenBank/DDBJ databases">
        <title>Ramlibacter sp. GTP1 16S ribosomal RNA gene genome sequencing and assembly.</title>
        <authorList>
            <person name="Kang M."/>
        </authorList>
    </citation>
    <scope>NUCLEOTIDE SEQUENCE</scope>
    <source>
        <strain evidence="25">GTP1</strain>
    </source>
</reference>
<dbReference type="InterPro" id="IPR005467">
    <property type="entry name" value="His_kinase_dom"/>
</dbReference>
<dbReference type="CDD" id="cd17546">
    <property type="entry name" value="REC_hyHK_CKI1_RcsC-like"/>
    <property type="match status" value="1"/>
</dbReference>
<keyword evidence="10" id="KW-0418">Kinase</keyword>
<feature type="domain" description="PAS" evidence="22">
    <location>
        <begin position="300"/>
        <end position="370"/>
    </location>
</feature>
<evidence type="ECO:0000256" key="2">
    <source>
        <dbReference type="ARBA" id="ARBA00004651"/>
    </source>
</evidence>
<evidence type="ECO:0000256" key="6">
    <source>
        <dbReference type="ARBA" id="ARBA00022679"/>
    </source>
</evidence>
<keyword evidence="14" id="KW-0843">Virulence</keyword>
<keyword evidence="12" id="KW-1133">Transmembrane helix</keyword>
<dbReference type="InterPro" id="IPR036097">
    <property type="entry name" value="HisK_dim/P_sf"/>
</dbReference>
<keyword evidence="26" id="KW-1185">Reference proteome</keyword>
<keyword evidence="5 19" id="KW-0597">Phosphoprotein</keyword>
<evidence type="ECO:0000259" key="22">
    <source>
        <dbReference type="PROSITE" id="PS50112"/>
    </source>
</evidence>
<dbReference type="Gene3D" id="3.30.565.10">
    <property type="entry name" value="Histidine kinase-like ATPase, C-terminal domain"/>
    <property type="match status" value="1"/>
</dbReference>
<dbReference type="Gene3D" id="3.40.50.2300">
    <property type="match status" value="1"/>
</dbReference>
<comment type="function">
    <text evidence="16">Member of the two-component regulatory system BvgS/BvgA. Phosphorylates BvgA via a four-step phosphorelay in response to environmental signals.</text>
</comment>
<name>A0A923MBG2_9BURK</name>
<feature type="domain" description="PAC" evidence="23">
    <location>
        <begin position="373"/>
        <end position="425"/>
    </location>
</feature>
<dbReference type="PANTHER" id="PTHR45339">
    <property type="entry name" value="HYBRID SIGNAL TRANSDUCTION HISTIDINE KINASE J"/>
    <property type="match status" value="1"/>
</dbReference>
<accession>A0A923MBG2</accession>
<evidence type="ECO:0000259" key="23">
    <source>
        <dbReference type="PROSITE" id="PS50113"/>
    </source>
</evidence>
<dbReference type="InterPro" id="IPR011006">
    <property type="entry name" value="CheY-like_superfamily"/>
</dbReference>
<dbReference type="InterPro" id="IPR003661">
    <property type="entry name" value="HisK_dim/P_dom"/>
</dbReference>
<dbReference type="InterPro" id="IPR035965">
    <property type="entry name" value="PAS-like_dom_sf"/>
</dbReference>
<dbReference type="SMART" id="SM00388">
    <property type="entry name" value="HisKA"/>
    <property type="match status" value="1"/>
</dbReference>
<organism evidence="25 26">
    <name type="scientific">Ramlibacter albus</name>
    <dbReference type="NCBI Taxonomy" id="2079448"/>
    <lineage>
        <taxon>Bacteria</taxon>
        <taxon>Pseudomonadati</taxon>
        <taxon>Pseudomonadota</taxon>
        <taxon>Betaproteobacteria</taxon>
        <taxon>Burkholderiales</taxon>
        <taxon>Comamonadaceae</taxon>
        <taxon>Ramlibacter</taxon>
    </lineage>
</organism>
<dbReference type="Pfam" id="PF00072">
    <property type="entry name" value="Response_reg"/>
    <property type="match status" value="1"/>
</dbReference>
<evidence type="ECO:0000256" key="7">
    <source>
        <dbReference type="ARBA" id="ARBA00022692"/>
    </source>
</evidence>
<feature type="modified residue" description="4-aspartylphosphate" evidence="19">
    <location>
        <position position="743"/>
    </location>
</feature>
<dbReference type="SMART" id="SM00387">
    <property type="entry name" value="HATPase_c"/>
    <property type="match status" value="1"/>
</dbReference>
<comment type="subcellular location">
    <subcellularLocation>
        <location evidence="2">Cell membrane</location>
        <topology evidence="2">Multi-pass membrane protein</topology>
    </subcellularLocation>
</comment>
<dbReference type="EMBL" id="JACORU010000006">
    <property type="protein sequence ID" value="MBC5766299.1"/>
    <property type="molecule type" value="Genomic_DNA"/>
</dbReference>
<evidence type="ECO:0000259" key="24">
    <source>
        <dbReference type="PROSITE" id="PS50894"/>
    </source>
</evidence>
<dbReference type="GO" id="GO:0005524">
    <property type="term" value="F:ATP binding"/>
    <property type="evidence" value="ECO:0007669"/>
    <property type="project" value="UniProtKB-KW"/>
</dbReference>
<evidence type="ECO:0000256" key="5">
    <source>
        <dbReference type="ARBA" id="ARBA00022553"/>
    </source>
</evidence>
<dbReference type="PANTHER" id="PTHR45339:SF1">
    <property type="entry name" value="HYBRID SIGNAL TRANSDUCTION HISTIDINE KINASE J"/>
    <property type="match status" value="1"/>
</dbReference>
<keyword evidence="7" id="KW-0812">Transmembrane</keyword>
<comment type="caution">
    <text evidence="25">The sequence shown here is derived from an EMBL/GenBank/DDBJ whole genome shotgun (WGS) entry which is preliminary data.</text>
</comment>
<dbReference type="FunFam" id="1.10.287.130:FF:000003">
    <property type="entry name" value="Histidine kinase"/>
    <property type="match status" value="1"/>
</dbReference>
<evidence type="ECO:0000259" key="20">
    <source>
        <dbReference type="PROSITE" id="PS50109"/>
    </source>
</evidence>
<dbReference type="SMART" id="SM00086">
    <property type="entry name" value="PAC"/>
    <property type="match status" value="2"/>
</dbReference>
<dbReference type="PRINTS" id="PR00344">
    <property type="entry name" value="BCTRLSENSOR"/>
</dbReference>
<dbReference type="SUPFAM" id="SSF55874">
    <property type="entry name" value="ATPase domain of HSP90 chaperone/DNA topoisomerase II/histidine kinase"/>
    <property type="match status" value="1"/>
</dbReference>
<keyword evidence="4" id="KW-1003">Cell membrane</keyword>
<dbReference type="SMART" id="SM00448">
    <property type="entry name" value="REC"/>
    <property type="match status" value="1"/>
</dbReference>
<feature type="domain" description="PAC" evidence="23">
    <location>
        <begin position="249"/>
        <end position="299"/>
    </location>
</feature>
<feature type="domain" description="Response regulatory" evidence="21">
    <location>
        <begin position="694"/>
        <end position="810"/>
    </location>
</feature>
<dbReference type="SUPFAM" id="SSF47226">
    <property type="entry name" value="Histidine-containing phosphotransfer domain, HPT domain"/>
    <property type="match status" value="1"/>
</dbReference>
<keyword evidence="9" id="KW-0547">Nucleotide-binding</keyword>
<dbReference type="PROSITE" id="PS50112">
    <property type="entry name" value="PAS"/>
    <property type="match status" value="2"/>
</dbReference>
<keyword evidence="6" id="KW-0808">Transferase</keyword>
<dbReference type="Gene3D" id="3.30.450.20">
    <property type="entry name" value="PAS domain"/>
    <property type="match status" value="3"/>
</dbReference>
<dbReference type="Proteomes" id="UP000596827">
    <property type="component" value="Unassembled WGS sequence"/>
</dbReference>
<dbReference type="SUPFAM" id="SSF55785">
    <property type="entry name" value="PYP-like sensor domain (PAS domain)"/>
    <property type="match status" value="3"/>
</dbReference>
<dbReference type="Gene3D" id="1.20.120.160">
    <property type="entry name" value="HPT domain"/>
    <property type="match status" value="1"/>
</dbReference>
<evidence type="ECO:0000256" key="11">
    <source>
        <dbReference type="ARBA" id="ARBA00022840"/>
    </source>
</evidence>
<dbReference type="SMART" id="SM00073">
    <property type="entry name" value="HPT"/>
    <property type="match status" value="1"/>
</dbReference>
<evidence type="ECO:0000256" key="3">
    <source>
        <dbReference type="ARBA" id="ARBA00012438"/>
    </source>
</evidence>
<dbReference type="InterPro" id="IPR000014">
    <property type="entry name" value="PAS"/>
</dbReference>
<evidence type="ECO:0000256" key="8">
    <source>
        <dbReference type="ARBA" id="ARBA00022729"/>
    </source>
</evidence>
<keyword evidence="15" id="KW-0472">Membrane</keyword>
<feature type="modified residue" description="Phosphohistidine" evidence="18">
    <location>
        <position position="885"/>
    </location>
</feature>
<dbReference type="CDD" id="cd00082">
    <property type="entry name" value="HisKA"/>
    <property type="match status" value="1"/>
</dbReference>
<evidence type="ECO:0000256" key="12">
    <source>
        <dbReference type="ARBA" id="ARBA00022989"/>
    </source>
</evidence>
<dbReference type="InterPro" id="IPR003594">
    <property type="entry name" value="HATPase_dom"/>
</dbReference>
<dbReference type="SUPFAM" id="SSF47384">
    <property type="entry name" value="Homodimeric domain of signal transducing histidine kinase"/>
    <property type="match status" value="1"/>
</dbReference>
<evidence type="ECO:0000256" key="9">
    <source>
        <dbReference type="ARBA" id="ARBA00022741"/>
    </source>
</evidence>
<evidence type="ECO:0000256" key="10">
    <source>
        <dbReference type="ARBA" id="ARBA00022777"/>
    </source>
</evidence>
<dbReference type="InterPro" id="IPR001610">
    <property type="entry name" value="PAC"/>
</dbReference>
<dbReference type="InterPro" id="IPR013656">
    <property type="entry name" value="PAS_4"/>
</dbReference>
<dbReference type="SUPFAM" id="SSF52172">
    <property type="entry name" value="CheY-like"/>
    <property type="match status" value="1"/>
</dbReference>
<dbReference type="PROSITE" id="PS50110">
    <property type="entry name" value="RESPONSE_REGULATORY"/>
    <property type="match status" value="1"/>
</dbReference>
<dbReference type="CDD" id="cd00130">
    <property type="entry name" value="PAS"/>
    <property type="match status" value="2"/>
</dbReference>
<dbReference type="EC" id="2.7.13.3" evidence="3"/>
<evidence type="ECO:0000259" key="21">
    <source>
        <dbReference type="PROSITE" id="PS50110"/>
    </source>
</evidence>
<dbReference type="GO" id="GO:0005886">
    <property type="term" value="C:plasma membrane"/>
    <property type="evidence" value="ECO:0007669"/>
    <property type="project" value="UniProtKB-SubCell"/>
</dbReference>
<evidence type="ECO:0000256" key="15">
    <source>
        <dbReference type="ARBA" id="ARBA00023136"/>
    </source>
</evidence>
<proteinExistence type="predicted"/>
<keyword evidence="11" id="KW-0067">ATP-binding</keyword>
<dbReference type="InterPro" id="IPR008207">
    <property type="entry name" value="Sig_transdc_His_kin_Hpt_dom"/>
</dbReference>
<dbReference type="Pfam" id="PF01627">
    <property type="entry name" value="Hpt"/>
    <property type="match status" value="1"/>
</dbReference>
<dbReference type="SMART" id="SM00091">
    <property type="entry name" value="PAS"/>
    <property type="match status" value="3"/>
</dbReference>
<dbReference type="FunFam" id="3.30.565.10:FF:000010">
    <property type="entry name" value="Sensor histidine kinase RcsC"/>
    <property type="match status" value="1"/>
</dbReference>
<dbReference type="InterPro" id="IPR036890">
    <property type="entry name" value="HATPase_C_sf"/>
</dbReference>
<dbReference type="Pfam" id="PF13426">
    <property type="entry name" value="PAS_9"/>
    <property type="match status" value="1"/>
</dbReference>
<feature type="domain" description="HPt" evidence="24">
    <location>
        <begin position="846"/>
        <end position="940"/>
    </location>
</feature>
<evidence type="ECO:0000256" key="4">
    <source>
        <dbReference type="ARBA" id="ARBA00022475"/>
    </source>
</evidence>
<gene>
    <name evidence="25" type="ORF">H8R02_17660</name>
</gene>
<feature type="domain" description="Histidine kinase" evidence="20">
    <location>
        <begin position="443"/>
        <end position="664"/>
    </location>
</feature>
<dbReference type="Pfam" id="PF00512">
    <property type="entry name" value="HisKA"/>
    <property type="match status" value="1"/>
</dbReference>
<evidence type="ECO:0000256" key="1">
    <source>
        <dbReference type="ARBA" id="ARBA00000085"/>
    </source>
</evidence>
<dbReference type="InterPro" id="IPR004358">
    <property type="entry name" value="Sig_transdc_His_kin-like_C"/>
</dbReference>
<evidence type="ECO:0000256" key="14">
    <source>
        <dbReference type="ARBA" id="ARBA00023026"/>
    </source>
</evidence>
<dbReference type="InterPro" id="IPR000700">
    <property type="entry name" value="PAS-assoc_C"/>
</dbReference>
<comment type="catalytic activity">
    <reaction evidence="1">
        <text>ATP + protein L-histidine = ADP + protein N-phospho-L-histidine.</text>
        <dbReference type="EC" id="2.7.13.3"/>
    </reaction>
</comment>
<dbReference type="RefSeq" id="WP_187082779.1">
    <property type="nucleotide sequence ID" value="NZ_JACORU010000006.1"/>
</dbReference>
<dbReference type="InterPro" id="IPR036641">
    <property type="entry name" value="HPT_dom_sf"/>
</dbReference>
<evidence type="ECO:0000256" key="16">
    <source>
        <dbReference type="ARBA" id="ARBA00058004"/>
    </source>
</evidence>
<evidence type="ECO:0000256" key="19">
    <source>
        <dbReference type="PROSITE-ProRule" id="PRU00169"/>
    </source>
</evidence>
<evidence type="ECO:0000256" key="13">
    <source>
        <dbReference type="ARBA" id="ARBA00023012"/>
    </source>
</evidence>
<dbReference type="Pfam" id="PF02518">
    <property type="entry name" value="HATPase_c"/>
    <property type="match status" value="1"/>
</dbReference>
<feature type="domain" description="PAS" evidence="22">
    <location>
        <begin position="175"/>
        <end position="219"/>
    </location>
</feature>
<dbReference type="PROSITE" id="PS50113">
    <property type="entry name" value="PAC"/>
    <property type="match status" value="2"/>
</dbReference>
<evidence type="ECO:0000256" key="18">
    <source>
        <dbReference type="PROSITE-ProRule" id="PRU00110"/>
    </source>
</evidence>
<keyword evidence="8" id="KW-0732">Signal</keyword>
<evidence type="ECO:0000256" key="17">
    <source>
        <dbReference type="ARBA" id="ARBA00070152"/>
    </source>
</evidence>
<dbReference type="Pfam" id="PF08448">
    <property type="entry name" value="PAS_4"/>
    <property type="match status" value="1"/>
</dbReference>
<dbReference type="GO" id="GO:0000155">
    <property type="term" value="F:phosphorelay sensor kinase activity"/>
    <property type="evidence" value="ECO:0007669"/>
    <property type="project" value="InterPro"/>
</dbReference>
<dbReference type="Gene3D" id="1.10.287.130">
    <property type="match status" value="1"/>
</dbReference>
<dbReference type="AlphaFoldDB" id="A0A923MBG2"/>
<dbReference type="PROSITE" id="PS50109">
    <property type="entry name" value="HIS_KIN"/>
    <property type="match status" value="1"/>
</dbReference>
<dbReference type="CDD" id="cd16922">
    <property type="entry name" value="HATPase_EvgS-ArcB-TorS-like"/>
    <property type="match status" value="1"/>
</dbReference>